<dbReference type="EMBL" id="AHZU02000822">
    <property type="protein sequence ID" value="KFG39757.1"/>
    <property type="molecule type" value="Genomic_DNA"/>
</dbReference>
<organism evidence="1 2">
    <name type="scientific">Toxoplasma gondii GAB2-2007-GAL-DOM2</name>
    <dbReference type="NCBI Taxonomy" id="1130820"/>
    <lineage>
        <taxon>Eukaryota</taxon>
        <taxon>Sar</taxon>
        <taxon>Alveolata</taxon>
        <taxon>Apicomplexa</taxon>
        <taxon>Conoidasida</taxon>
        <taxon>Coccidia</taxon>
        <taxon>Eucoccidiorida</taxon>
        <taxon>Eimeriorina</taxon>
        <taxon>Sarcocystidae</taxon>
        <taxon>Toxoplasma</taxon>
    </lineage>
</organism>
<protein>
    <submittedName>
        <fullName evidence="1">Putative transmembrane protein</fullName>
    </submittedName>
</protein>
<proteinExistence type="predicted"/>
<name>A0A086K5T9_TOXGO</name>
<evidence type="ECO:0000313" key="2">
    <source>
        <dbReference type="Proteomes" id="UP000028837"/>
    </source>
</evidence>
<dbReference type="VEuPathDB" id="ToxoDB:TGDOM2_239083"/>
<keyword evidence="1" id="KW-0812">Transmembrane</keyword>
<keyword evidence="1" id="KW-0472">Membrane</keyword>
<evidence type="ECO:0000313" key="1">
    <source>
        <dbReference type="EMBL" id="KFG39757.1"/>
    </source>
</evidence>
<comment type="caution">
    <text evidence="1">The sequence shown here is derived from an EMBL/GenBank/DDBJ whole genome shotgun (WGS) entry which is preliminary data.</text>
</comment>
<reference evidence="1 2" key="1">
    <citation type="submission" date="2014-02" db="EMBL/GenBank/DDBJ databases">
        <authorList>
            <person name="Sibley D."/>
            <person name="Venepally P."/>
            <person name="Karamycheva S."/>
            <person name="Hadjithomas M."/>
            <person name="Khan A."/>
            <person name="Brunk B."/>
            <person name="Roos D."/>
            <person name="Caler E."/>
            <person name="Lorenzi H."/>
        </authorList>
    </citation>
    <scope>NUCLEOTIDE SEQUENCE [LARGE SCALE GENOMIC DNA]</scope>
    <source>
        <strain evidence="1 2">GAB2-2007-GAL-DOM2</strain>
    </source>
</reference>
<accession>A0A086K5T9</accession>
<dbReference type="AlphaFoldDB" id="A0A086K5T9"/>
<gene>
    <name evidence="1" type="ORF">TGDOM2_239083</name>
</gene>
<sequence>MEMARALTLCIEVISLFLSRFAERRLRAKLIDSMQTSIPRNCESSTARNRKRLLKRTLLNRQAEATATRAPGSAFCYKYLYIYIFLTYILSPDACLSAHAGSVLAVRVRFAWSHFCFYRCGPEHPTCPGKALK</sequence>
<dbReference type="Proteomes" id="UP000028837">
    <property type="component" value="Unassembled WGS sequence"/>
</dbReference>